<dbReference type="SUPFAM" id="SSF56672">
    <property type="entry name" value="DNA/RNA polymerases"/>
    <property type="match status" value="1"/>
</dbReference>
<evidence type="ECO:0000313" key="2">
    <source>
        <dbReference type="EMBL" id="GBN25613.1"/>
    </source>
</evidence>
<reference evidence="2 3" key="1">
    <citation type="journal article" date="2019" name="Sci. Rep.">
        <title>Orb-weaving spider Araneus ventricosus genome elucidates the spidroin gene catalogue.</title>
        <authorList>
            <person name="Kono N."/>
            <person name="Nakamura H."/>
            <person name="Ohtoshi R."/>
            <person name="Moran D.A.P."/>
            <person name="Shinohara A."/>
            <person name="Yoshida Y."/>
            <person name="Fujiwara M."/>
            <person name="Mori M."/>
            <person name="Tomita M."/>
            <person name="Arakawa K."/>
        </authorList>
    </citation>
    <scope>NUCLEOTIDE SEQUENCE [LARGE SCALE GENOMIC DNA]</scope>
</reference>
<dbReference type="InterPro" id="IPR043128">
    <property type="entry name" value="Rev_trsase/Diguanyl_cyclase"/>
</dbReference>
<dbReference type="Pfam" id="PF05380">
    <property type="entry name" value="Peptidase_A17"/>
    <property type="match status" value="2"/>
</dbReference>
<dbReference type="GO" id="GO:0071897">
    <property type="term" value="P:DNA biosynthetic process"/>
    <property type="evidence" value="ECO:0007669"/>
    <property type="project" value="UniProtKB-ARBA"/>
</dbReference>
<keyword evidence="3" id="KW-1185">Reference proteome</keyword>
<protein>
    <recommendedName>
        <fullName evidence="1">Integrase catalytic domain-containing protein</fullName>
    </recommendedName>
</protein>
<sequence>MKIVVLTNKSELNPSQTLDITNVEIPQFLNLADKSFYEANEINALISADIFFKVLKHNTYKVNEFFFKESQFGLIACGKLQEKEVSKQNQCFLARNDTLQDTLKHFFDLECLGIRDDPVSNEKDQAMEICNETVEFKNDRYAIHLPFKKSYDELSDNYSLAEQRLQNLWRRFSHDPELHQQYHEIIRDYVEQGIIEEVKDDIKGNKSNRPLYYLPHQAVRKEGRLASKTRIVFDAGSHQNNELSLNDCLWPEKNLNPNPLDLLFDFRLNKTAVCSDIKQAFLQICLAEEHKDANFGVSSSPFLLAATIRHHIEKYKNDYPDTVLLLDKCFYVDDLISGGKDFEEALQLSRSAKNIMEAAGMDLRKWISNDANLMEQWKKENFDVYPVDKTVSLGVNTTKVLGLSWETREDYLKMDTRSLLEFVSIDKNTKRFILQALGRIFDSLGLITPFTIRVKCLIQDLWSEKIPWDDPLPPHIEREWKSFCDASKKAYDAAIYLKSRTRNEISVKLVTSKSHVAPLNGVTQPRLELLGALIAAHLTSKIKKIQGGPQSNTRWWTGAEFLSDPEFPENFQSVDSDLDYLTENERETIVLERKKIPENESSNETILLTEDDSGVLDKLLEHSNNYFKVNRILSYIFRFISNCRNKVKRPEPLTVEEIRNAENKLIHHAQISLFDKKGLPNNISNLFPFVDEGIVCVGGRLENASVPYPHKHPAILPKGSKLSKIYFESLHRRLFHVGPLGLLNAVRLKFWPLSGRSIARKTVHQCVTCFKSRPILSSQIMGNLPSERVNISSPFTITGLDLCGPYLVKYKNQRKGTLNKVYICVCMCFSMKAIHLELLSDLTSDVLIATLMCFTSRRGRCSKIYKDNATNFVGSNSKLKKFYKLINFPDENLANYFTSEGIDWNFIPPKSPHFGGLWEAGVKSVKHHLKRTIGNLHFTYEEFETITIQTEGILNSCPLTPLSSDEDNFDVLTPGHFLIGKPISSIPEPFLTDINENRLSRWQKTTKVVQLIWKKWKSDYLNTLQARSKWMAEKDDLIIGQMVLIKDDFLPINTWLLGRILEVY</sequence>
<evidence type="ECO:0000259" key="1">
    <source>
        <dbReference type="PROSITE" id="PS50994"/>
    </source>
</evidence>
<dbReference type="InterPro" id="IPR043502">
    <property type="entry name" value="DNA/RNA_pol_sf"/>
</dbReference>
<comment type="caution">
    <text evidence="2">The sequence shown here is derived from an EMBL/GenBank/DDBJ whole genome shotgun (WGS) entry which is preliminary data.</text>
</comment>
<feature type="domain" description="Integrase catalytic" evidence="1">
    <location>
        <begin position="790"/>
        <end position="982"/>
    </location>
</feature>
<accession>A0A4Y2MG53</accession>
<dbReference type="InterPro" id="IPR040676">
    <property type="entry name" value="DUF5641"/>
</dbReference>
<dbReference type="InterPro" id="IPR036397">
    <property type="entry name" value="RNaseH_sf"/>
</dbReference>
<dbReference type="Gene3D" id="3.10.10.10">
    <property type="entry name" value="HIV Type 1 Reverse Transcriptase, subunit A, domain 1"/>
    <property type="match status" value="1"/>
</dbReference>
<dbReference type="GO" id="GO:0015074">
    <property type="term" value="P:DNA integration"/>
    <property type="evidence" value="ECO:0007669"/>
    <property type="project" value="InterPro"/>
</dbReference>
<organism evidence="2 3">
    <name type="scientific">Araneus ventricosus</name>
    <name type="common">Orbweaver spider</name>
    <name type="synonym">Epeira ventricosa</name>
    <dbReference type="NCBI Taxonomy" id="182803"/>
    <lineage>
        <taxon>Eukaryota</taxon>
        <taxon>Metazoa</taxon>
        <taxon>Ecdysozoa</taxon>
        <taxon>Arthropoda</taxon>
        <taxon>Chelicerata</taxon>
        <taxon>Arachnida</taxon>
        <taxon>Araneae</taxon>
        <taxon>Araneomorphae</taxon>
        <taxon>Entelegynae</taxon>
        <taxon>Araneoidea</taxon>
        <taxon>Araneidae</taxon>
        <taxon>Araneus</taxon>
    </lineage>
</organism>
<dbReference type="PANTHER" id="PTHR47331">
    <property type="entry name" value="PHD-TYPE DOMAIN-CONTAINING PROTEIN"/>
    <property type="match status" value="1"/>
</dbReference>
<dbReference type="PROSITE" id="PS50994">
    <property type="entry name" value="INTEGRASE"/>
    <property type="match status" value="1"/>
</dbReference>
<dbReference type="InterPro" id="IPR008042">
    <property type="entry name" value="Retrotrans_Pao"/>
</dbReference>
<dbReference type="GO" id="GO:0042575">
    <property type="term" value="C:DNA polymerase complex"/>
    <property type="evidence" value="ECO:0007669"/>
    <property type="project" value="UniProtKB-ARBA"/>
</dbReference>
<dbReference type="SUPFAM" id="SSF53098">
    <property type="entry name" value="Ribonuclease H-like"/>
    <property type="match status" value="1"/>
</dbReference>
<dbReference type="GO" id="GO:0003676">
    <property type="term" value="F:nucleic acid binding"/>
    <property type="evidence" value="ECO:0007669"/>
    <property type="project" value="InterPro"/>
</dbReference>
<dbReference type="AlphaFoldDB" id="A0A4Y2MG53"/>
<dbReference type="Gene3D" id="3.30.420.10">
    <property type="entry name" value="Ribonuclease H-like superfamily/Ribonuclease H"/>
    <property type="match status" value="1"/>
</dbReference>
<dbReference type="Gene3D" id="3.30.70.270">
    <property type="match status" value="1"/>
</dbReference>
<dbReference type="Proteomes" id="UP000499080">
    <property type="component" value="Unassembled WGS sequence"/>
</dbReference>
<dbReference type="EMBL" id="BGPR01007267">
    <property type="protein sequence ID" value="GBN25613.1"/>
    <property type="molecule type" value="Genomic_DNA"/>
</dbReference>
<name>A0A4Y2MG53_ARAVE</name>
<proteinExistence type="predicted"/>
<evidence type="ECO:0000313" key="3">
    <source>
        <dbReference type="Proteomes" id="UP000499080"/>
    </source>
</evidence>
<dbReference type="InterPro" id="IPR012337">
    <property type="entry name" value="RNaseH-like_sf"/>
</dbReference>
<dbReference type="Pfam" id="PF18701">
    <property type="entry name" value="DUF5641"/>
    <property type="match status" value="1"/>
</dbReference>
<dbReference type="InterPro" id="IPR001584">
    <property type="entry name" value="Integrase_cat-core"/>
</dbReference>
<gene>
    <name evidence="2" type="ORF">AVEN_2057_1</name>
</gene>